<comment type="caution">
    <text evidence="3">The sequence shown here is derived from an EMBL/GenBank/DDBJ whole genome shotgun (WGS) entry which is preliminary data.</text>
</comment>
<evidence type="ECO:0000256" key="2">
    <source>
        <dbReference type="SAM" id="Phobius"/>
    </source>
</evidence>
<dbReference type="PANTHER" id="PTHR32309:SF13">
    <property type="entry name" value="FERRIC ENTEROBACTIN TRANSPORT PROTEIN FEPE"/>
    <property type="match status" value="1"/>
</dbReference>
<dbReference type="GO" id="GO:0005886">
    <property type="term" value="C:plasma membrane"/>
    <property type="evidence" value="ECO:0007669"/>
    <property type="project" value="TreeGrafter"/>
</dbReference>
<evidence type="ECO:0000313" key="3">
    <source>
        <dbReference type="EMBL" id="KZN66737.1"/>
    </source>
</evidence>
<feature type="transmembrane region" description="Helical" evidence="2">
    <location>
        <begin position="26"/>
        <end position="45"/>
    </location>
</feature>
<keyword evidence="2" id="KW-1133">Transmembrane helix</keyword>
<proteinExistence type="predicted"/>
<keyword evidence="1" id="KW-0175">Coiled coil</keyword>
<organism evidence="3 4">
    <name type="scientific">Pseudoalteromonas luteoviolacea S4060-1</name>
    <dbReference type="NCBI Taxonomy" id="1365257"/>
    <lineage>
        <taxon>Bacteria</taxon>
        <taxon>Pseudomonadati</taxon>
        <taxon>Pseudomonadota</taxon>
        <taxon>Gammaproteobacteria</taxon>
        <taxon>Alteromonadales</taxon>
        <taxon>Pseudoalteromonadaceae</taxon>
        <taxon>Pseudoalteromonas</taxon>
    </lineage>
</organism>
<dbReference type="RefSeq" id="WP_063381106.1">
    <property type="nucleotide sequence ID" value="NZ_AUXX01000016.1"/>
</dbReference>
<accession>A0A167MPF8</accession>
<dbReference type="PANTHER" id="PTHR32309">
    <property type="entry name" value="TYROSINE-PROTEIN KINASE"/>
    <property type="match status" value="1"/>
</dbReference>
<dbReference type="EMBL" id="AUXX01000016">
    <property type="protein sequence ID" value="KZN66737.1"/>
    <property type="molecule type" value="Genomic_DNA"/>
</dbReference>
<evidence type="ECO:0000256" key="1">
    <source>
        <dbReference type="SAM" id="Coils"/>
    </source>
</evidence>
<keyword evidence="2" id="KW-0812">Transmembrane</keyword>
<dbReference type="AlphaFoldDB" id="A0A167MPF8"/>
<reference evidence="3 4" key="1">
    <citation type="submission" date="2013-07" db="EMBL/GenBank/DDBJ databases">
        <title>Comparative Genomic and Metabolomic Analysis of Twelve Strains of Pseudoalteromonas luteoviolacea.</title>
        <authorList>
            <person name="Vynne N.G."/>
            <person name="Mansson M."/>
            <person name="Gram L."/>
        </authorList>
    </citation>
    <scope>NUCLEOTIDE SEQUENCE [LARGE SCALE GENOMIC DNA]</scope>
    <source>
        <strain evidence="3 4">S4060-1</strain>
    </source>
</reference>
<feature type="transmembrane region" description="Helical" evidence="2">
    <location>
        <begin position="429"/>
        <end position="448"/>
    </location>
</feature>
<evidence type="ECO:0008006" key="5">
    <source>
        <dbReference type="Google" id="ProtNLM"/>
    </source>
</evidence>
<feature type="coiled-coil region" evidence="1">
    <location>
        <begin position="361"/>
        <end position="395"/>
    </location>
</feature>
<gene>
    <name evidence="3" type="ORF">N478_18010</name>
</gene>
<sequence>MGTALQVTTPYSRFRASVYRALHRPYLVACLISYVIIVMLVIVYLQKAPTYKSDLDIVLPGTGANSQVSIDEVGQVVSSTSAPFGKGYNPRVNYKEMLMSRNLIENAAQSLNIHIRDFGNPKIRLTEQTSILNVETTANSAKMAQQKAWALYDALQSQLDHLRADEVKRRDESIKAVLDQYRERLNATRNNIIDFQQRSLLVSGEQLQRETATLATIKERMVMIQAEIGQSDDYVNQLSVDLGVSPAMAGQAFVLQSDGEFRGYLSELTSSASQLSEYRSRWGDGHPKVKAEFARFEQSKQSLRNRSQGLVGPNAAHIFTSLDLKNNPKRAQLFADLINAYALKKGKQAQFLELDQAQVLLNEKIKIYAREAAELERLEREFDLAEAVFTSAAARLEAGKADVFASYPIVQLMTPPSVAMKPVSPKKSLAVAAALFAMIFTSAAILMVNKRREIVALVVEKPKAKA</sequence>
<protein>
    <recommendedName>
        <fullName evidence="5">Polysaccharide chain length determinant N-terminal domain-containing protein</fullName>
    </recommendedName>
</protein>
<dbReference type="InterPro" id="IPR050445">
    <property type="entry name" value="Bact_polysacc_biosynth/exp"/>
</dbReference>
<dbReference type="GO" id="GO:0004713">
    <property type="term" value="F:protein tyrosine kinase activity"/>
    <property type="evidence" value="ECO:0007669"/>
    <property type="project" value="TreeGrafter"/>
</dbReference>
<dbReference type="PATRIC" id="fig|1365257.3.peg.2296"/>
<evidence type="ECO:0000313" key="4">
    <source>
        <dbReference type="Proteomes" id="UP000076661"/>
    </source>
</evidence>
<dbReference type="Proteomes" id="UP000076661">
    <property type="component" value="Unassembled WGS sequence"/>
</dbReference>
<keyword evidence="2" id="KW-0472">Membrane</keyword>
<name>A0A167MPF8_9GAMM</name>